<reference evidence="4" key="1">
    <citation type="submission" date="2018-05" db="EMBL/GenBank/DDBJ databases">
        <title>Draft genome of Mucuna pruriens seed.</title>
        <authorList>
            <person name="Nnadi N.E."/>
            <person name="Vos R."/>
            <person name="Hasami M.H."/>
            <person name="Devisetty U.K."/>
            <person name="Aguiy J.C."/>
        </authorList>
    </citation>
    <scope>NUCLEOTIDE SEQUENCE [LARGE SCALE GENOMIC DNA]</scope>
    <source>
        <strain evidence="4">JCA_2017</strain>
    </source>
</reference>
<dbReference type="SUPFAM" id="SSF48403">
    <property type="entry name" value="Ankyrin repeat"/>
    <property type="match status" value="1"/>
</dbReference>
<dbReference type="Proteomes" id="UP000257109">
    <property type="component" value="Unassembled WGS sequence"/>
</dbReference>
<feature type="transmembrane region" description="Helical" evidence="2">
    <location>
        <begin position="633"/>
        <end position="661"/>
    </location>
</feature>
<evidence type="ECO:0000256" key="2">
    <source>
        <dbReference type="SAM" id="Phobius"/>
    </source>
</evidence>
<dbReference type="AlphaFoldDB" id="A0A371H3Y7"/>
<name>A0A371H3Y7_MUCPR</name>
<organism evidence="4 5">
    <name type="scientific">Mucuna pruriens</name>
    <name type="common">Velvet bean</name>
    <name type="synonym">Dolichos pruriens</name>
    <dbReference type="NCBI Taxonomy" id="157652"/>
    <lineage>
        <taxon>Eukaryota</taxon>
        <taxon>Viridiplantae</taxon>
        <taxon>Streptophyta</taxon>
        <taxon>Embryophyta</taxon>
        <taxon>Tracheophyta</taxon>
        <taxon>Spermatophyta</taxon>
        <taxon>Magnoliopsida</taxon>
        <taxon>eudicotyledons</taxon>
        <taxon>Gunneridae</taxon>
        <taxon>Pentapetalae</taxon>
        <taxon>rosids</taxon>
        <taxon>fabids</taxon>
        <taxon>Fabales</taxon>
        <taxon>Fabaceae</taxon>
        <taxon>Papilionoideae</taxon>
        <taxon>50 kb inversion clade</taxon>
        <taxon>NPAAA clade</taxon>
        <taxon>indigoferoid/millettioid clade</taxon>
        <taxon>Phaseoleae</taxon>
        <taxon>Mucuna</taxon>
    </lineage>
</organism>
<comment type="caution">
    <text evidence="4">The sequence shown here is derived from an EMBL/GenBank/DDBJ whole genome shotgun (WGS) entry which is preliminary data.</text>
</comment>
<dbReference type="InterPro" id="IPR026961">
    <property type="entry name" value="PGG_dom"/>
</dbReference>
<dbReference type="Gene3D" id="1.25.40.20">
    <property type="entry name" value="Ankyrin repeat-containing domain"/>
    <property type="match status" value="2"/>
</dbReference>
<dbReference type="PANTHER" id="PTHR24177">
    <property type="entry name" value="CASKIN"/>
    <property type="match status" value="1"/>
</dbReference>
<evidence type="ECO:0000259" key="3">
    <source>
        <dbReference type="Pfam" id="PF13962"/>
    </source>
</evidence>
<dbReference type="InterPro" id="IPR002110">
    <property type="entry name" value="Ankyrin_rpt"/>
</dbReference>
<keyword evidence="2" id="KW-0812">Transmembrane</keyword>
<proteinExistence type="predicted"/>
<dbReference type="STRING" id="157652.A0A371H3Y7"/>
<dbReference type="Pfam" id="PF12796">
    <property type="entry name" value="Ank_2"/>
    <property type="match status" value="1"/>
</dbReference>
<feature type="domain" description="PGG" evidence="3">
    <location>
        <begin position="549"/>
        <end position="661"/>
    </location>
</feature>
<dbReference type="EMBL" id="QJKJ01003668">
    <property type="protein sequence ID" value="RDX97396.1"/>
    <property type="molecule type" value="Genomic_DNA"/>
</dbReference>
<evidence type="ECO:0000313" key="4">
    <source>
        <dbReference type="EMBL" id="RDX97396.1"/>
    </source>
</evidence>
<dbReference type="SMART" id="SM00248">
    <property type="entry name" value="ANK"/>
    <property type="match status" value="4"/>
</dbReference>
<evidence type="ECO:0000313" key="5">
    <source>
        <dbReference type="Proteomes" id="UP000257109"/>
    </source>
</evidence>
<evidence type="ECO:0000256" key="1">
    <source>
        <dbReference type="ARBA" id="ARBA00004413"/>
    </source>
</evidence>
<keyword evidence="2" id="KW-0472">Membrane</keyword>
<protein>
    <submittedName>
        <fullName evidence="4">Ankyrin repeat-containing protein</fullName>
    </submittedName>
</protein>
<dbReference type="GO" id="GO:0005886">
    <property type="term" value="C:plasma membrane"/>
    <property type="evidence" value="ECO:0007669"/>
    <property type="project" value="UniProtKB-SubCell"/>
</dbReference>
<keyword evidence="2" id="KW-1133">Transmembrane helix</keyword>
<dbReference type="OrthoDB" id="1921232at2759"/>
<dbReference type="InterPro" id="IPR036770">
    <property type="entry name" value="Ankyrin_rpt-contain_sf"/>
</dbReference>
<comment type="subcellular location">
    <subcellularLocation>
        <location evidence="1">Cell membrane</location>
        <topology evidence="1">Peripheral membrane protein</topology>
        <orientation evidence="1">Cytoplasmic side</orientation>
    </subcellularLocation>
</comment>
<dbReference type="PANTHER" id="PTHR24177:SF437">
    <property type="entry name" value="ANKYRIN REPEAT PROTEIN"/>
    <property type="match status" value="1"/>
</dbReference>
<keyword evidence="5" id="KW-1185">Reference proteome</keyword>
<feature type="transmembrane region" description="Helical" evidence="2">
    <location>
        <begin position="673"/>
        <end position="696"/>
    </location>
</feature>
<feature type="transmembrane region" description="Helical" evidence="2">
    <location>
        <begin position="554"/>
        <end position="576"/>
    </location>
</feature>
<feature type="transmembrane region" description="Helical" evidence="2">
    <location>
        <begin position="596"/>
        <end position="621"/>
    </location>
</feature>
<gene>
    <name evidence="4" type="ORF">CR513_19835</name>
</gene>
<sequence length="715" mass="80665">MSNIITEGHSILRPPYLDGTNCTDQWKERMRIFIQSVDFKLWLVIKNGPKIPTKIIGNEEVEKSEDEYNEGDMKNLELEAKAKNILYCAMNPDAFEKFSQGQTAKQIWDELNRVTTTPQPQLSNSSTTSDGHQYNSPDLYFLQETSTISFVLGESTDKFLELCVPLHKHALEGNWAAARDILEKDSRLKDAAIASGWPTLLHIAAGTNHVSFVEELLKMLTNEQIALQDMKGNTAFCFAVASGNMHIVQLLMKRNPFLPTIRGGGDHTPIHFAVMQGKFDMAQFLYTETKEIFEHQDRKSLFFISIKTGNYDLALQMADEWNDLAYARDLNNDTALHLLAKIQIPLDSCHPCTELENPFNPELRDSSVLFTRIKHGICQLVNFLWKSILSQKNLSEAIKIISEPYQVLFDAAEVGNFGFLSKLISAHPSLIWEVDDQGLSIIHTAVSYRHASIFNLIYEIGSSHKDIIIKYFVEEKNNTLLHLAARLAPPGQLELVSGAAFQMCHELIWFEEVKKIMPPSYIISKNSDGLTAQELFTKEHKGLRKEAEDWMKRTAEYCMIISTVIATGVFAAAINIPGGIDDETKKPNYLSKTPFLVFAISDAAAFVSSATAILIFLSILISRYAEYDFHKSLPLKLISGLITLFISISCMMVAFGSAFFITYNYGLKVVPDLISTVAILPMVLYVALQISLWKAIIHSTFYCRTLFKPSKRMIY</sequence>
<accession>A0A371H3Y7</accession>
<dbReference type="Pfam" id="PF13962">
    <property type="entry name" value="PGG"/>
    <property type="match status" value="1"/>
</dbReference>